<dbReference type="Proteomes" id="UP001218218">
    <property type="component" value="Unassembled WGS sequence"/>
</dbReference>
<reference evidence="2" key="1">
    <citation type="submission" date="2023-03" db="EMBL/GenBank/DDBJ databases">
        <title>Massive genome expansion in bonnet fungi (Mycena s.s.) driven by repeated elements and novel gene families across ecological guilds.</title>
        <authorList>
            <consortium name="Lawrence Berkeley National Laboratory"/>
            <person name="Harder C.B."/>
            <person name="Miyauchi S."/>
            <person name="Viragh M."/>
            <person name="Kuo A."/>
            <person name="Thoen E."/>
            <person name="Andreopoulos B."/>
            <person name="Lu D."/>
            <person name="Skrede I."/>
            <person name="Drula E."/>
            <person name="Henrissat B."/>
            <person name="Morin E."/>
            <person name="Kohler A."/>
            <person name="Barry K."/>
            <person name="LaButti K."/>
            <person name="Morin E."/>
            <person name="Salamov A."/>
            <person name="Lipzen A."/>
            <person name="Mereny Z."/>
            <person name="Hegedus B."/>
            <person name="Baldrian P."/>
            <person name="Stursova M."/>
            <person name="Weitz H."/>
            <person name="Taylor A."/>
            <person name="Grigoriev I.V."/>
            <person name="Nagy L.G."/>
            <person name="Martin F."/>
            <person name="Kauserud H."/>
        </authorList>
    </citation>
    <scope>NUCLEOTIDE SEQUENCE</scope>
    <source>
        <strain evidence="2">CBHHK002</strain>
    </source>
</reference>
<accession>A0AAD6ZEV5</accession>
<dbReference type="AlphaFoldDB" id="A0AAD6ZEV5"/>
<keyword evidence="3" id="KW-1185">Reference proteome</keyword>
<sequence length="146" mass="14171">MMFKLATLPLLFMLAGYAVGAPITKRCSVTDINGVVTVDNSGGGECEAGVNGVNVASGAGNVDNAGTIDGGDLADAFKNAFGAPITKRCSVTNINGVVTVDNSGGGECEAGVNGVNVASGSGNAANGAGGFNGGDFADAFKDAFGN</sequence>
<evidence type="ECO:0000256" key="1">
    <source>
        <dbReference type="SAM" id="SignalP"/>
    </source>
</evidence>
<proteinExistence type="predicted"/>
<feature type="chain" id="PRO_5041939807" evidence="1">
    <location>
        <begin position="21"/>
        <end position="146"/>
    </location>
</feature>
<evidence type="ECO:0000313" key="3">
    <source>
        <dbReference type="Proteomes" id="UP001218218"/>
    </source>
</evidence>
<feature type="signal peptide" evidence="1">
    <location>
        <begin position="1"/>
        <end position="20"/>
    </location>
</feature>
<name>A0AAD6ZEV5_9AGAR</name>
<evidence type="ECO:0000313" key="2">
    <source>
        <dbReference type="EMBL" id="KAJ7319314.1"/>
    </source>
</evidence>
<organism evidence="2 3">
    <name type="scientific">Mycena albidolilacea</name>
    <dbReference type="NCBI Taxonomy" id="1033008"/>
    <lineage>
        <taxon>Eukaryota</taxon>
        <taxon>Fungi</taxon>
        <taxon>Dikarya</taxon>
        <taxon>Basidiomycota</taxon>
        <taxon>Agaricomycotina</taxon>
        <taxon>Agaricomycetes</taxon>
        <taxon>Agaricomycetidae</taxon>
        <taxon>Agaricales</taxon>
        <taxon>Marasmiineae</taxon>
        <taxon>Mycenaceae</taxon>
        <taxon>Mycena</taxon>
    </lineage>
</organism>
<gene>
    <name evidence="2" type="ORF">DFH08DRAFT_819251</name>
</gene>
<comment type="caution">
    <text evidence="2">The sequence shown here is derived from an EMBL/GenBank/DDBJ whole genome shotgun (WGS) entry which is preliminary data.</text>
</comment>
<dbReference type="EMBL" id="JARIHO010000054">
    <property type="protein sequence ID" value="KAJ7319314.1"/>
    <property type="molecule type" value="Genomic_DNA"/>
</dbReference>
<protein>
    <submittedName>
        <fullName evidence="2">Uncharacterized protein</fullName>
    </submittedName>
</protein>
<keyword evidence="1" id="KW-0732">Signal</keyword>